<dbReference type="OrthoDB" id="2410151at2759"/>
<dbReference type="STRING" id="1314771.A0A197JDI6"/>
<evidence type="ECO:0008006" key="5">
    <source>
        <dbReference type="Google" id="ProtNLM"/>
    </source>
</evidence>
<organism evidence="3 4">
    <name type="scientific">Linnemannia elongata AG-77</name>
    <dbReference type="NCBI Taxonomy" id="1314771"/>
    <lineage>
        <taxon>Eukaryota</taxon>
        <taxon>Fungi</taxon>
        <taxon>Fungi incertae sedis</taxon>
        <taxon>Mucoromycota</taxon>
        <taxon>Mortierellomycotina</taxon>
        <taxon>Mortierellomycetes</taxon>
        <taxon>Mortierellales</taxon>
        <taxon>Mortierellaceae</taxon>
        <taxon>Linnemannia</taxon>
    </lineage>
</organism>
<keyword evidence="2" id="KW-0812">Transmembrane</keyword>
<feature type="transmembrane region" description="Helical" evidence="2">
    <location>
        <begin position="21"/>
        <end position="40"/>
    </location>
</feature>
<gene>
    <name evidence="3" type="ORF">K457DRAFT_25937</name>
</gene>
<feature type="region of interest" description="Disordered" evidence="1">
    <location>
        <begin position="481"/>
        <end position="542"/>
    </location>
</feature>
<keyword evidence="4" id="KW-1185">Reference proteome</keyword>
<accession>A0A197JDI6</accession>
<feature type="compositionally biased region" description="Low complexity" evidence="1">
    <location>
        <begin position="597"/>
        <end position="630"/>
    </location>
</feature>
<reference evidence="3 4" key="1">
    <citation type="submission" date="2016-05" db="EMBL/GenBank/DDBJ databases">
        <title>Genome sequencing reveals origins of a unique bacterial endosymbiosis in the earliest lineages of terrestrial Fungi.</title>
        <authorList>
            <consortium name="DOE Joint Genome Institute"/>
            <person name="Uehling J."/>
            <person name="Gryganskyi A."/>
            <person name="Hameed K."/>
            <person name="Tschaplinski T."/>
            <person name="Misztal P."/>
            <person name="Wu S."/>
            <person name="Desiro A."/>
            <person name="Vande Pol N."/>
            <person name="Du Z.-Y."/>
            <person name="Zienkiewicz A."/>
            <person name="Zienkiewicz K."/>
            <person name="Morin E."/>
            <person name="Tisserant E."/>
            <person name="Splivallo R."/>
            <person name="Hainaut M."/>
            <person name="Henrissat B."/>
            <person name="Ohm R."/>
            <person name="Kuo A."/>
            <person name="Yan J."/>
            <person name="Lipzen A."/>
            <person name="Nolan M."/>
            <person name="Labutti K."/>
            <person name="Barry K."/>
            <person name="Goldstein A."/>
            <person name="Labbe J."/>
            <person name="Schadt C."/>
            <person name="Tuskan G."/>
            <person name="Grigoriev I."/>
            <person name="Martin F."/>
            <person name="Vilgalys R."/>
            <person name="Bonito G."/>
        </authorList>
    </citation>
    <scope>NUCLEOTIDE SEQUENCE [LARGE SCALE GENOMIC DNA]</scope>
    <source>
        <strain evidence="3 4">AG-77</strain>
    </source>
</reference>
<keyword evidence="2" id="KW-0472">Membrane</keyword>
<feature type="compositionally biased region" description="Pro residues" evidence="1">
    <location>
        <begin position="409"/>
        <end position="420"/>
    </location>
</feature>
<evidence type="ECO:0000313" key="3">
    <source>
        <dbReference type="EMBL" id="OAQ22566.1"/>
    </source>
</evidence>
<keyword evidence="2" id="KW-1133">Transmembrane helix</keyword>
<dbReference type="EMBL" id="KV442155">
    <property type="protein sequence ID" value="OAQ22566.1"/>
    <property type="molecule type" value="Genomic_DNA"/>
</dbReference>
<name>A0A197JDI6_9FUNG</name>
<evidence type="ECO:0000256" key="2">
    <source>
        <dbReference type="SAM" id="Phobius"/>
    </source>
</evidence>
<dbReference type="Proteomes" id="UP000078512">
    <property type="component" value="Unassembled WGS sequence"/>
</dbReference>
<evidence type="ECO:0000313" key="4">
    <source>
        <dbReference type="Proteomes" id="UP000078512"/>
    </source>
</evidence>
<evidence type="ECO:0000256" key="1">
    <source>
        <dbReference type="SAM" id="MobiDB-lite"/>
    </source>
</evidence>
<feature type="compositionally biased region" description="Polar residues" evidence="1">
    <location>
        <begin position="702"/>
        <end position="715"/>
    </location>
</feature>
<feature type="region of interest" description="Disordered" evidence="1">
    <location>
        <begin position="559"/>
        <end position="677"/>
    </location>
</feature>
<proteinExistence type="predicted"/>
<feature type="region of interest" description="Disordered" evidence="1">
    <location>
        <begin position="409"/>
        <end position="431"/>
    </location>
</feature>
<sequence length="918" mass="99048">MALTIITPARKQLSSKVRAALWMWAYIGFLSLITILPTPLVTALKPIPVYGPAYDTINEDLFIIQGGGVYQNATFTANVSQFIALDLTRPSWDVSDPPWVPVNVTSVIPLPPRLATYYHSMTISLDRQTVTIWDSASPGSVTNYTRYTGAWSTFDVPAELVRSDKQLKAAVDPNTGKIYIPLGYEGVNMMVYDPAHPNAGAATLDTRPRAVRAAAAVERDVTAPAGAGTTIGVTMPNTVKKGATGYSFVWSSYRQTFLYFGGRIGLGDIADPYFFEFQPNTNTWSTLSTNGTVPPRLINSCMISAYNGTKMILFGGHEMDGISKNTTYILNVPSMEWTKGSAVDASQSRSAMACSVSGDNVVIWGGIRKTGLDPANYTTLDSTPLIFNLYFNQWVQRFERSTHYTPLPVAPASPISPPKPESTSASDKGNSNVGDIVGGTLGVVLVFALVSVGYIAHKEPQLLRRLICWGNEPDEQYRLTRFPFPAPGLQPQANPFPVNSNIDNRQQTPPATQDHPQDSGASTSPPNPVESSERDGNASATSNQLDALQHREPLIHAKTEFSPEPPRGHLTTAELSVPPGELSPINDDVEFIDSKSKSPSRGSTLSSTTTLHASDSPPASTTTSRPPVSSNILPSNSTRATHRSIPLTSEKRPNRQINIGYSPTTDYRSTSDGSVPSVLQVQPATGVLLPLSSVQSDSLSSNADVTTSSPSSQPPNELVHPKSGSSSSPSVPPNIVRSEHRARIYMDEIVEASRQQDDVKVLPKSALGSNIHGNSQRPDAKNVSSTTVTKLTGHQFFPVTISTTDAGTVVPQYPPRGDEVQHRRQTATTEPYVVVPIAHYPDGNPDVVAAPTAIPVSSATTIPRQPQGGHEPARTNSRNPQDSRGVGTRTATFGDETPTLSVQRLSEDDELNDWKKFQ</sequence>
<dbReference type="Pfam" id="PF24681">
    <property type="entry name" value="Kelch_KLHDC2_KLHL20_DRC7"/>
    <property type="match status" value="1"/>
</dbReference>
<dbReference type="InterPro" id="IPR015915">
    <property type="entry name" value="Kelch-typ_b-propeller"/>
</dbReference>
<dbReference type="SUPFAM" id="SSF50965">
    <property type="entry name" value="Galactose oxidase, central domain"/>
    <property type="match status" value="1"/>
</dbReference>
<feature type="region of interest" description="Disordered" evidence="1">
    <location>
        <begin position="859"/>
        <end position="918"/>
    </location>
</feature>
<protein>
    <recommendedName>
        <fullName evidence="5">Galactose oxidase</fullName>
    </recommendedName>
</protein>
<feature type="compositionally biased region" description="Polar residues" evidence="1">
    <location>
        <begin position="491"/>
        <end position="511"/>
    </location>
</feature>
<dbReference type="AlphaFoldDB" id="A0A197JDI6"/>
<dbReference type="InterPro" id="IPR011043">
    <property type="entry name" value="Gal_Oxase/kelch_b-propeller"/>
</dbReference>
<dbReference type="Gene3D" id="2.120.10.80">
    <property type="entry name" value="Kelch-type beta propeller"/>
    <property type="match status" value="1"/>
</dbReference>
<feature type="region of interest" description="Disordered" evidence="1">
    <location>
        <begin position="698"/>
        <end position="736"/>
    </location>
</feature>
<feature type="compositionally biased region" description="Polar residues" evidence="1">
    <location>
        <begin position="655"/>
        <end position="677"/>
    </location>
</feature>
<feature type="compositionally biased region" description="Polar residues" evidence="1">
    <location>
        <begin position="421"/>
        <end position="431"/>
    </location>
</feature>